<dbReference type="Proteomes" id="UP000006919">
    <property type="component" value="Plasmid pRUMAL01"/>
</dbReference>
<sequence length="193" mass="23323">MTYEKWKTLTEEEKQNVPDEELPVIPVEQLRNSIVSARMVRVNGELGWEAIQKVEDQENKMWFLEYKTQELECQKIWYKFNPLNGTYSMNLSETEPTIEEEPIGIYGQKWMKWMEENYPERVTEMKFYHKYLTTARAVDSRAWEHKELLDRQYEKENPRPENFEEVLTWEQTRAFTVDSTVMRETVLVPVTRP</sequence>
<organism evidence="1 2">
    <name type="scientific">Ruminococcus albus (strain ATCC 27210 / DSM 20455 / JCM 14654 / NCDO 2250 / 7)</name>
    <dbReference type="NCBI Taxonomy" id="697329"/>
    <lineage>
        <taxon>Bacteria</taxon>
        <taxon>Bacillati</taxon>
        <taxon>Bacillota</taxon>
        <taxon>Clostridia</taxon>
        <taxon>Eubacteriales</taxon>
        <taxon>Oscillospiraceae</taxon>
        <taxon>Ruminococcus</taxon>
    </lineage>
</organism>
<dbReference type="eggNOG" id="ENOG5032B46">
    <property type="taxonomic scope" value="Bacteria"/>
</dbReference>
<name>E6UJQ6_RUMA7</name>
<dbReference type="RefSeq" id="WP_013483452.1">
    <property type="nucleotide sequence ID" value="NC_014824.1"/>
</dbReference>
<gene>
    <name evidence="1" type="ordered locus">Rumal_3454</name>
</gene>
<evidence type="ECO:0000313" key="2">
    <source>
        <dbReference type="Proteomes" id="UP000006919"/>
    </source>
</evidence>
<proteinExistence type="predicted"/>
<keyword evidence="1" id="KW-0614">Plasmid</keyword>
<accession>E6UJQ6</accession>
<evidence type="ECO:0000313" key="1">
    <source>
        <dbReference type="EMBL" id="ADU23902.1"/>
    </source>
</evidence>
<reference evidence="2" key="1">
    <citation type="journal article" date="2011" name="J. Bacteriol.">
        <title>Complete genome of the cellulolytic ruminal bacterium Ruminococcus albus 7.</title>
        <authorList>
            <person name="Suen G."/>
            <person name="Stevenson D.M."/>
            <person name="Bruce D.C."/>
            <person name="Chertkov O."/>
            <person name="Copeland A."/>
            <person name="Cheng J.F."/>
            <person name="Detter C."/>
            <person name="Detter J.C."/>
            <person name="Goodwin L.A."/>
            <person name="Han C.S."/>
            <person name="Hauser L.J."/>
            <person name="Ivanova N.N."/>
            <person name="Kyrpides N.C."/>
            <person name="Land M.L."/>
            <person name="Lapidus A."/>
            <person name="Lucas S."/>
            <person name="Ovchinnikova G."/>
            <person name="Pitluck S."/>
            <person name="Tapia R."/>
            <person name="Woyke T."/>
            <person name="Boyum J."/>
            <person name="Mead D."/>
            <person name="Weimer P.J."/>
        </authorList>
    </citation>
    <scope>NUCLEOTIDE SEQUENCE [LARGE SCALE GENOMIC DNA]</scope>
    <source>
        <strain evidence="2">ATCC 27210 / DSM 20455 / JCM 14654 / NCDO 2250 / 7</strain>
        <plasmid evidence="2">pRUMAL01</plasmid>
    </source>
</reference>
<dbReference type="OrthoDB" id="9791178at2"/>
<dbReference type="Pfam" id="PF14198">
    <property type="entry name" value="TnpV"/>
    <property type="match status" value="1"/>
</dbReference>
<dbReference type="EMBL" id="CP002404">
    <property type="protein sequence ID" value="ADU23902.1"/>
    <property type="molecule type" value="Genomic_DNA"/>
</dbReference>
<dbReference type="InterPro" id="IPR026989">
    <property type="entry name" value="TnpV"/>
</dbReference>
<dbReference type="HOGENOM" id="CLU_1407841_0_0_9"/>
<geneLocation type="plasmid" evidence="1 2">
    <name>pRUMAL01</name>
</geneLocation>
<dbReference type="KEGG" id="ral:Rumal_3454"/>
<dbReference type="AlphaFoldDB" id="E6UJQ6"/>
<protein>
    <submittedName>
        <fullName evidence="1">Uncharacterized protein</fullName>
    </submittedName>
</protein>